<feature type="signal peptide" evidence="9">
    <location>
        <begin position="1"/>
        <end position="20"/>
    </location>
</feature>
<evidence type="ECO:0000256" key="8">
    <source>
        <dbReference type="PROSITE-ProRule" id="PRU10060"/>
    </source>
</evidence>
<feature type="region of interest" description="Disordered" evidence="10">
    <location>
        <begin position="383"/>
        <end position="411"/>
    </location>
</feature>
<evidence type="ECO:0000256" key="1">
    <source>
        <dbReference type="ARBA" id="ARBA00000966"/>
    </source>
</evidence>
<keyword evidence="3 8" id="KW-0378">Hydrolase</keyword>
<feature type="chain" id="PRO_5025713410" description="Endoglucanase" evidence="9">
    <location>
        <begin position="21"/>
        <end position="467"/>
    </location>
</feature>
<dbReference type="Gene3D" id="1.50.10.10">
    <property type="match status" value="1"/>
</dbReference>
<evidence type="ECO:0000256" key="4">
    <source>
        <dbReference type="ARBA" id="ARBA00023001"/>
    </source>
</evidence>
<evidence type="ECO:0000256" key="5">
    <source>
        <dbReference type="ARBA" id="ARBA00023277"/>
    </source>
</evidence>
<sequence length="467" mass="53105">MKYFIHFYTINTLWILFGWANPTEFDLDSYKRVIKMSLLFYKAQRSGHLPDTTGVPWRGDSALNDQGQNGEDLSGGYYDASDYVKFSFTMAFTTTMLSWGVISFDEGYRAAGQYENVLDAVKWATDYFIKCHVSKNEFYGQVGDFDIDLEYWGRPEDMNMSRPAYKIDEERPGSDLAGEAAAAFASSSIIFKDVNQTYSKELLRHAIELFDFADNYKGLYQEAIPGAKNFYENGGYGDELTWSAIWLHKATGEKKYLKKAISFYETFRLKERPNEFYYNKKVAGIQLLLAEVTRSSEYLNAVDAFCKYSMVEQTRTPKGLVFIEKFGTLSHAANIAFICLQASELGLNAKYADFAKEQIDYMLGKAGRSFVVGFGANYPKKPHHAASSCPNRPHPCGWKQRTSPEPNPQPLYGALVSGPNKNDYYQDTREEFLFNEVTLDYNAGFQGTLAGLIVRELRRGEVESQTE</sequence>
<dbReference type="InterPro" id="IPR012341">
    <property type="entry name" value="6hp_glycosidase-like_sf"/>
</dbReference>
<dbReference type="PANTHER" id="PTHR22298">
    <property type="entry name" value="ENDO-1,4-BETA-GLUCANASE"/>
    <property type="match status" value="1"/>
</dbReference>
<evidence type="ECO:0000256" key="9">
    <source>
        <dbReference type="RuleBase" id="RU361166"/>
    </source>
</evidence>
<dbReference type="GO" id="GO:0030245">
    <property type="term" value="P:cellulose catabolic process"/>
    <property type="evidence" value="ECO:0007669"/>
    <property type="project" value="UniProtKB-KW"/>
</dbReference>
<evidence type="ECO:0000256" key="6">
    <source>
        <dbReference type="ARBA" id="ARBA00023295"/>
    </source>
</evidence>
<keyword evidence="9" id="KW-0732">Signal</keyword>
<dbReference type="SUPFAM" id="SSF48208">
    <property type="entry name" value="Six-hairpin glycosidases"/>
    <property type="match status" value="1"/>
</dbReference>
<feature type="active site" evidence="8">
    <location>
        <position position="427"/>
    </location>
</feature>
<dbReference type="InterPro" id="IPR001701">
    <property type="entry name" value="Glyco_hydro_9"/>
</dbReference>
<dbReference type="EMBL" id="MN047310">
    <property type="protein sequence ID" value="QGX74967.1"/>
    <property type="molecule type" value="Transcribed_RNA"/>
</dbReference>
<dbReference type="AlphaFoldDB" id="A0A6B9ENY4"/>
<keyword evidence="5 8" id="KW-0119">Carbohydrate metabolism</keyword>
<protein>
    <recommendedName>
        <fullName evidence="9">Endoglucanase</fullName>
        <ecNumber evidence="9">3.2.1.4</ecNumber>
    </recommendedName>
</protein>
<feature type="domain" description="Glycoside hydrolase family 9" evidence="11">
    <location>
        <begin position="30"/>
        <end position="449"/>
    </location>
</feature>
<comment type="similarity">
    <text evidence="2 8 9">Belongs to the glycosyl hydrolase 9 (cellulase E) family.</text>
</comment>
<reference evidence="12" key="1">
    <citation type="journal article" date="2019" name="BMC Genomics">
        <title>Transcriptome and microbiome of coconut rhinoceros beetle (Oryctes rhinoceros) larvae.</title>
        <authorList>
            <person name="Shelomi M."/>
            <person name="Lin S.S."/>
            <person name="Liu L.Y."/>
        </authorList>
    </citation>
    <scope>NUCLEOTIDE SEQUENCE</scope>
    <source>
        <strain evidence="12">CG_7403</strain>
    </source>
</reference>
<evidence type="ECO:0000256" key="3">
    <source>
        <dbReference type="ARBA" id="ARBA00022801"/>
    </source>
</evidence>
<feature type="active site" evidence="8">
    <location>
        <position position="436"/>
    </location>
</feature>
<evidence type="ECO:0000256" key="2">
    <source>
        <dbReference type="ARBA" id="ARBA00007072"/>
    </source>
</evidence>
<accession>A0A6B9ENY4</accession>
<dbReference type="EC" id="3.2.1.4" evidence="9"/>
<organism evidence="12">
    <name type="scientific">Oryctes rhinoceros</name>
    <name type="common">Coconut rhinoceros beetle</name>
    <dbReference type="NCBI Taxonomy" id="72550"/>
    <lineage>
        <taxon>Eukaryota</taxon>
        <taxon>Metazoa</taxon>
        <taxon>Ecdysozoa</taxon>
        <taxon>Arthropoda</taxon>
        <taxon>Hexapoda</taxon>
        <taxon>Insecta</taxon>
        <taxon>Pterygota</taxon>
        <taxon>Neoptera</taxon>
        <taxon>Endopterygota</taxon>
        <taxon>Coleoptera</taxon>
        <taxon>Polyphaga</taxon>
        <taxon>Scarabaeiformia</taxon>
        <taxon>Scarabaeidae</taxon>
        <taxon>Dynastinae</taxon>
        <taxon>Oryctes</taxon>
    </lineage>
</organism>
<evidence type="ECO:0000313" key="12">
    <source>
        <dbReference type="EMBL" id="QGX74967.1"/>
    </source>
</evidence>
<dbReference type="InterPro" id="IPR008928">
    <property type="entry name" value="6-hairpin_glycosidase_sf"/>
</dbReference>
<dbReference type="Pfam" id="PF00759">
    <property type="entry name" value="Glyco_hydro_9"/>
    <property type="match status" value="1"/>
</dbReference>
<name>A0A6B9ENY4_ORYRH</name>
<dbReference type="GO" id="GO:0008810">
    <property type="term" value="F:cellulase activity"/>
    <property type="evidence" value="ECO:0007669"/>
    <property type="project" value="UniProtKB-EC"/>
</dbReference>
<keyword evidence="7 8" id="KW-0624">Polysaccharide degradation</keyword>
<dbReference type="PROSITE" id="PS00698">
    <property type="entry name" value="GH9_3"/>
    <property type="match status" value="1"/>
</dbReference>
<dbReference type="InterPro" id="IPR033126">
    <property type="entry name" value="Glyco_hydro_9_Asp/Glu_AS"/>
</dbReference>
<evidence type="ECO:0000256" key="7">
    <source>
        <dbReference type="ARBA" id="ARBA00023326"/>
    </source>
</evidence>
<evidence type="ECO:0000259" key="11">
    <source>
        <dbReference type="Pfam" id="PF00759"/>
    </source>
</evidence>
<evidence type="ECO:0000256" key="10">
    <source>
        <dbReference type="SAM" id="MobiDB-lite"/>
    </source>
</evidence>
<comment type="catalytic activity">
    <reaction evidence="1 9">
        <text>Endohydrolysis of (1-&gt;4)-beta-D-glucosidic linkages in cellulose, lichenin and cereal beta-D-glucans.</text>
        <dbReference type="EC" id="3.2.1.4"/>
    </reaction>
</comment>
<proteinExistence type="inferred from homology"/>
<keyword evidence="4 9" id="KW-0136">Cellulose degradation</keyword>
<keyword evidence="6 8" id="KW-0326">Glycosidase</keyword>